<keyword evidence="4 6" id="KW-1133">Transmembrane helix</keyword>
<name>A0A9P5S6F4_9FUNG</name>
<keyword evidence="2" id="KW-0813">Transport</keyword>
<dbReference type="GO" id="GO:0016020">
    <property type="term" value="C:membrane"/>
    <property type="evidence" value="ECO:0007669"/>
    <property type="project" value="UniProtKB-SubCell"/>
</dbReference>
<gene>
    <name evidence="7" type="ORF">BG015_000681</name>
</gene>
<feature type="transmembrane region" description="Helical" evidence="6">
    <location>
        <begin position="53"/>
        <end position="75"/>
    </location>
</feature>
<reference evidence="7" key="1">
    <citation type="journal article" date="2020" name="Fungal Divers.">
        <title>Resolving the Mortierellaceae phylogeny through synthesis of multi-gene phylogenetics and phylogenomics.</title>
        <authorList>
            <person name="Vandepol N."/>
            <person name="Liber J."/>
            <person name="Desiro A."/>
            <person name="Na H."/>
            <person name="Kennedy M."/>
            <person name="Barry K."/>
            <person name="Grigoriev I.V."/>
            <person name="Miller A.N."/>
            <person name="O'Donnell K."/>
            <person name="Stajich J.E."/>
            <person name="Bonito G."/>
        </authorList>
    </citation>
    <scope>NUCLEOTIDE SEQUENCE</scope>
    <source>
        <strain evidence="7">NRRL 6426</strain>
    </source>
</reference>
<keyword evidence="3 6" id="KW-0812">Transmembrane</keyword>
<feature type="transmembrane region" description="Helical" evidence="6">
    <location>
        <begin position="95"/>
        <end position="119"/>
    </location>
</feature>
<sequence>MEDLVEVEVKVEEGLLGSGQRIARTSSNVLCEIVTLYGLTLINGGPAWATWPYLVIGIMCFIVSLCLVELASAYPTTGGVRHWVYELRSTRKRPFLTWMKGWLTVVGSVASASSVAFYFSSASDEILFIVRKIALTPGIYIVGVIAAFAIVLLSHAQVEAGWVQVPFTTFLNYSGNSRAVYAALSSALIASFVFCPQDTVIHIVLVESSQCHLGLPIVLGLSYGILRSITGLLGEAIPVVDMILMTLGRPLGITFVVLILIGIFFTGLTRLLIASRVAYSFARNEGLPKFSYWNHL</sequence>
<keyword evidence="5 6" id="KW-0472">Membrane</keyword>
<evidence type="ECO:0000313" key="7">
    <source>
        <dbReference type="EMBL" id="KAF9154537.1"/>
    </source>
</evidence>
<dbReference type="InterPro" id="IPR002293">
    <property type="entry name" value="AA/rel_permease1"/>
</dbReference>
<evidence type="ECO:0000256" key="5">
    <source>
        <dbReference type="ARBA" id="ARBA00023136"/>
    </source>
</evidence>
<evidence type="ECO:0000256" key="6">
    <source>
        <dbReference type="SAM" id="Phobius"/>
    </source>
</evidence>
<proteinExistence type="predicted"/>
<protein>
    <recommendedName>
        <fullName evidence="9">Amino acid transporter</fullName>
    </recommendedName>
</protein>
<feature type="transmembrane region" description="Helical" evidence="6">
    <location>
        <begin position="139"/>
        <end position="158"/>
    </location>
</feature>
<evidence type="ECO:0000313" key="8">
    <source>
        <dbReference type="Proteomes" id="UP000748756"/>
    </source>
</evidence>
<evidence type="ECO:0000256" key="2">
    <source>
        <dbReference type="ARBA" id="ARBA00022448"/>
    </source>
</evidence>
<comment type="subcellular location">
    <subcellularLocation>
        <location evidence="1">Membrane</location>
        <topology evidence="1">Multi-pass membrane protein</topology>
    </subcellularLocation>
</comment>
<comment type="caution">
    <text evidence="7">The sequence shown here is derived from an EMBL/GenBank/DDBJ whole genome shotgun (WGS) entry which is preliminary data.</text>
</comment>
<feature type="transmembrane region" description="Helical" evidence="6">
    <location>
        <begin position="213"/>
        <end position="233"/>
    </location>
</feature>
<evidence type="ECO:0000256" key="4">
    <source>
        <dbReference type="ARBA" id="ARBA00022989"/>
    </source>
</evidence>
<accession>A0A9P5S6F4</accession>
<dbReference type="AlphaFoldDB" id="A0A9P5S6F4"/>
<dbReference type="PANTHER" id="PTHR45649">
    <property type="entry name" value="AMINO-ACID PERMEASE BAT1"/>
    <property type="match status" value="1"/>
</dbReference>
<dbReference type="Proteomes" id="UP000748756">
    <property type="component" value="Unassembled WGS sequence"/>
</dbReference>
<keyword evidence="8" id="KW-1185">Reference proteome</keyword>
<feature type="transmembrane region" description="Helical" evidence="6">
    <location>
        <begin position="253"/>
        <end position="273"/>
    </location>
</feature>
<evidence type="ECO:0008006" key="9">
    <source>
        <dbReference type="Google" id="ProtNLM"/>
    </source>
</evidence>
<dbReference type="OrthoDB" id="2417308at2759"/>
<dbReference type="EMBL" id="JAAAUQ010000111">
    <property type="protein sequence ID" value="KAF9154537.1"/>
    <property type="molecule type" value="Genomic_DNA"/>
</dbReference>
<organism evidence="7 8">
    <name type="scientific">Linnemannia schmuckeri</name>
    <dbReference type="NCBI Taxonomy" id="64567"/>
    <lineage>
        <taxon>Eukaryota</taxon>
        <taxon>Fungi</taxon>
        <taxon>Fungi incertae sedis</taxon>
        <taxon>Mucoromycota</taxon>
        <taxon>Mortierellomycotina</taxon>
        <taxon>Mortierellomycetes</taxon>
        <taxon>Mortierellales</taxon>
        <taxon>Mortierellaceae</taxon>
        <taxon>Linnemannia</taxon>
    </lineage>
</organism>
<dbReference type="PANTHER" id="PTHR45649:SF26">
    <property type="entry name" value="OS04G0435100 PROTEIN"/>
    <property type="match status" value="1"/>
</dbReference>
<evidence type="ECO:0000256" key="3">
    <source>
        <dbReference type="ARBA" id="ARBA00022692"/>
    </source>
</evidence>
<evidence type="ECO:0000256" key="1">
    <source>
        <dbReference type="ARBA" id="ARBA00004141"/>
    </source>
</evidence>
<dbReference type="Gene3D" id="1.20.1740.10">
    <property type="entry name" value="Amino acid/polyamine transporter I"/>
    <property type="match status" value="1"/>
</dbReference>
<dbReference type="GO" id="GO:0022857">
    <property type="term" value="F:transmembrane transporter activity"/>
    <property type="evidence" value="ECO:0007669"/>
    <property type="project" value="InterPro"/>
</dbReference>
<dbReference type="Pfam" id="PF13520">
    <property type="entry name" value="AA_permease_2"/>
    <property type="match status" value="1"/>
</dbReference>